<proteinExistence type="predicted"/>
<comment type="caution">
    <text evidence="2">The sequence shown here is derived from an EMBL/GenBank/DDBJ whole genome shotgun (WGS) entry which is preliminary data.</text>
</comment>
<evidence type="ECO:0000313" key="2">
    <source>
        <dbReference type="EMBL" id="MFC3859801.1"/>
    </source>
</evidence>
<dbReference type="RefSeq" id="WP_380075959.1">
    <property type="nucleotide sequence ID" value="NZ_JBHRZF010000029.1"/>
</dbReference>
<feature type="signal peptide" evidence="1">
    <location>
        <begin position="1"/>
        <end position="28"/>
    </location>
</feature>
<reference evidence="3" key="1">
    <citation type="journal article" date="2019" name="Int. J. Syst. Evol. Microbiol.">
        <title>The Global Catalogue of Microorganisms (GCM) 10K type strain sequencing project: providing services to taxonomists for standard genome sequencing and annotation.</title>
        <authorList>
            <consortium name="The Broad Institute Genomics Platform"/>
            <consortium name="The Broad Institute Genome Sequencing Center for Infectious Disease"/>
            <person name="Wu L."/>
            <person name="Ma J."/>
        </authorList>
    </citation>
    <scope>NUCLEOTIDE SEQUENCE [LARGE SCALE GENOMIC DNA]</scope>
    <source>
        <strain evidence="3">CCTCC AB 2013263</strain>
    </source>
</reference>
<dbReference type="Proteomes" id="UP001595748">
    <property type="component" value="Unassembled WGS sequence"/>
</dbReference>
<dbReference type="EMBL" id="JBHRZF010000029">
    <property type="protein sequence ID" value="MFC3859801.1"/>
    <property type="molecule type" value="Genomic_DNA"/>
</dbReference>
<name>A0ABV8A3J3_9DEIO</name>
<keyword evidence="3" id="KW-1185">Reference proteome</keyword>
<accession>A0ABV8A3J3</accession>
<protein>
    <submittedName>
        <fullName evidence="2">Uncharacterized protein</fullName>
    </submittedName>
</protein>
<feature type="chain" id="PRO_5046909914" evidence="1">
    <location>
        <begin position="29"/>
        <end position="650"/>
    </location>
</feature>
<organism evidence="2 3">
    <name type="scientific">Deinococcus antarcticus</name>
    <dbReference type="NCBI Taxonomy" id="1298767"/>
    <lineage>
        <taxon>Bacteria</taxon>
        <taxon>Thermotogati</taxon>
        <taxon>Deinococcota</taxon>
        <taxon>Deinococci</taxon>
        <taxon>Deinococcales</taxon>
        <taxon>Deinococcaceae</taxon>
        <taxon>Deinococcus</taxon>
    </lineage>
</organism>
<gene>
    <name evidence="2" type="ORF">ACFOPQ_03360</name>
</gene>
<evidence type="ECO:0000313" key="3">
    <source>
        <dbReference type="Proteomes" id="UP001595748"/>
    </source>
</evidence>
<keyword evidence="1" id="KW-0732">Signal</keyword>
<sequence>MNRSPFNPRSALLGASLLLTLSASPALAQTGGILPLVSVGEKWPQDVESYIIRVSPQDAGKPIGLEIYSPTFNLADYVDGRRGAGYFGDELYKKNEPFDTVFTLSGPNGTVIERKYNMNREHTWESLYAGGLPAGTYTLKVNSNGDGKNSFALRTAAPFVLETSDFTVNARDTEQNALLAARIRVTPDWVGKNVAILNYDMDGAKEAESWVIQPGGKRVNLTTSENGKTATDTFQITPDLVGEWQVFIRVLPTTRQYSNAIRYSFRLADKPTTAVVGGFTPPENIKIQNQLLVDIVDPQGRPVPGATYGLVGDSSVRPILPPGWIPVSSSIVEGKGNVISPTEVRYIPGYNKLRFVARPTSGQLSVDAVAIYGNQRIPLTNVPFTVDGKTLATPTTIPLAPGQYPVQPVAIPGSTFQMPQPGIVTDNTTGKVTIEYRVLTEVTLVTSPDLLNACDVTQLTASAKTDFPYKLPARLKLNLPSGWTSDYPLELNGDFSANQPLRLKTPVRVCRTDTAEAILDPIGLQTTGTARVRAPGGANVSRNVQGGARATLRKDIQPNDRGYTVTLTLTVDSTLENVRITDVLPTGGSTPAVRGTLGVKDGPTLANLNLRPEGDSIILSRVIPGTYVIAYELFTDQPADRVLTPPDLTW</sequence>
<evidence type="ECO:0000256" key="1">
    <source>
        <dbReference type="SAM" id="SignalP"/>
    </source>
</evidence>